<organism evidence="4 5">
    <name type="scientific">Fibroporia radiculosa</name>
    <dbReference type="NCBI Taxonomy" id="599839"/>
    <lineage>
        <taxon>Eukaryota</taxon>
        <taxon>Fungi</taxon>
        <taxon>Dikarya</taxon>
        <taxon>Basidiomycota</taxon>
        <taxon>Agaricomycotina</taxon>
        <taxon>Agaricomycetes</taxon>
        <taxon>Polyporales</taxon>
        <taxon>Fibroporiaceae</taxon>
        <taxon>Fibroporia</taxon>
    </lineage>
</organism>
<dbReference type="GO" id="GO:0005634">
    <property type="term" value="C:nucleus"/>
    <property type="evidence" value="ECO:0007669"/>
    <property type="project" value="TreeGrafter"/>
</dbReference>
<evidence type="ECO:0000313" key="4">
    <source>
        <dbReference type="EMBL" id="CCM05934.1"/>
    </source>
</evidence>
<feature type="compositionally biased region" description="Low complexity" evidence="2">
    <location>
        <begin position="51"/>
        <end position="64"/>
    </location>
</feature>
<evidence type="ECO:0000256" key="1">
    <source>
        <dbReference type="ARBA" id="ARBA00023125"/>
    </source>
</evidence>
<dbReference type="GeneID" id="24100845"/>
<sequence>MAWNAAQSSPPNSAASTSSSLYSAMSQPDDRVDYARTTMHSRQVSNPYAGHPHSPSLHSSTPDPALSFDSPQIQSSIGPSRILTRRRARAATHIAESAQSTPGQPYDVSPSPFPLRSSPDLFVSFFKRRQHSLAFAGPSLSRPQTPSGDLPALPLGVNAGPVGSISVPSAPYHFMPSHSRSTSGSASSSNARSASPALSVASTRTSLSSSTSAHLSHPYPSYPESDAQVESTRPKHKKKRLLSIHRKEICEFALAHDSMKQEEIASHFGVERSTVSKILKEKHRWLHVRDDEKVAVAKFRPSKFPEIEHQLEKWLQQCTKDDVHITDAMIREEAKQVARNLGWSEDRFKASSGWVENYKIRVGIKGGKCSVVGRDALRARANGCGFLPPDVAQHTPDDPLQRELDALPASLPDPPPAPAQDRALEPESGHEDRRTIQTSSAMQVGWPNAASSSGVYDHPVAHEPLSLPCPVPLAMPQPDGEQPGQTYLVSPIVHIHEPEFVPSLTDAEALVDKLLFFFADEANADMITIEQEETLREIKVVLYDQIQGSVRR</sequence>
<feature type="domain" description="HTH CENPB-type" evidence="3">
    <location>
        <begin position="295"/>
        <end position="368"/>
    </location>
</feature>
<dbReference type="EMBL" id="HE797214">
    <property type="protein sequence ID" value="CCM05934.1"/>
    <property type="molecule type" value="Genomic_DNA"/>
</dbReference>
<dbReference type="InterPro" id="IPR009057">
    <property type="entry name" value="Homeodomain-like_sf"/>
</dbReference>
<dbReference type="STRING" id="599839.J4H512"/>
<dbReference type="SUPFAM" id="SSF46689">
    <property type="entry name" value="Homeodomain-like"/>
    <property type="match status" value="1"/>
</dbReference>
<dbReference type="Pfam" id="PF03221">
    <property type="entry name" value="HTH_Tnp_Tc5"/>
    <property type="match status" value="1"/>
</dbReference>
<keyword evidence="1" id="KW-0238">DNA-binding</keyword>
<dbReference type="InterPro" id="IPR006600">
    <property type="entry name" value="HTH_CenpB_DNA-bd_dom"/>
</dbReference>
<feature type="region of interest" description="Disordered" evidence="2">
    <location>
        <begin position="176"/>
        <end position="240"/>
    </location>
</feature>
<dbReference type="OrthoDB" id="9909311at2759"/>
<dbReference type="PANTHER" id="PTHR19303:SF70">
    <property type="entry name" value="HTH CENPB-TYPE DOMAIN-CONTAINING PROTEIN"/>
    <property type="match status" value="1"/>
</dbReference>
<dbReference type="SMART" id="SM00674">
    <property type="entry name" value="CENPB"/>
    <property type="match status" value="1"/>
</dbReference>
<evidence type="ECO:0000313" key="5">
    <source>
        <dbReference type="Proteomes" id="UP000006352"/>
    </source>
</evidence>
<dbReference type="PANTHER" id="PTHR19303">
    <property type="entry name" value="TRANSPOSON"/>
    <property type="match status" value="1"/>
</dbReference>
<dbReference type="RefSeq" id="XP_012185217.1">
    <property type="nucleotide sequence ID" value="XM_012329827.1"/>
</dbReference>
<dbReference type="HOGENOM" id="CLU_032740_1_0_1"/>
<protein>
    <recommendedName>
        <fullName evidence="3">HTH CENPB-type domain-containing protein</fullName>
    </recommendedName>
</protein>
<accession>J4H512</accession>
<feature type="region of interest" description="Disordered" evidence="2">
    <location>
        <begin position="1"/>
        <end position="112"/>
    </location>
</feature>
<name>J4H512_9APHY</name>
<evidence type="ECO:0000256" key="2">
    <source>
        <dbReference type="SAM" id="MobiDB-lite"/>
    </source>
</evidence>
<dbReference type="Proteomes" id="UP000006352">
    <property type="component" value="Unassembled WGS sequence"/>
</dbReference>
<dbReference type="AlphaFoldDB" id="J4H512"/>
<feature type="compositionally biased region" description="Low complexity" evidence="2">
    <location>
        <begin position="1"/>
        <end position="26"/>
    </location>
</feature>
<dbReference type="InParanoid" id="J4H512"/>
<dbReference type="InterPro" id="IPR050863">
    <property type="entry name" value="CenT-Element_Derived"/>
</dbReference>
<keyword evidence="5" id="KW-1185">Reference proteome</keyword>
<gene>
    <name evidence="4" type="ORF">FIBRA_08173</name>
</gene>
<feature type="compositionally biased region" description="Low complexity" evidence="2">
    <location>
        <begin position="177"/>
        <end position="216"/>
    </location>
</feature>
<feature type="compositionally biased region" description="Basic and acidic residues" evidence="2">
    <location>
        <begin position="422"/>
        <end position="435"/>
    </location>
</feature>
<reference evidence="4 5" key="1">
    <citation type="journal article" date="2012" name="Appl. Environ. Microbiol.">
        <title>Short-read sequencing for genomic analysis of the brown rot fungus Fibroporia radiculosa.</title>
        <authorList>
            <person name="Tang J.D."/>
            <person name="Perkins A.D."/>
            <person name="Sonstegard T.S."/>
            <person name="Schroeder S.G."/>
            <person name="Burgess S.C."/>
            <person name="Diehl S.V."/>
        </authorList>
    </citation>
    <scope>NUCLEOTIDE SEQUENCE [LARGE SCALE GENOMIC DNA]</scope>
    <source>
        <strain evidence="4 5">TFFH 294</strain>
    </source>
</reference>
<dbReference type="PROSITE" id="PS51253">
    <property type="entry name" value="HTH_CENPB"/>
    <property type="match status" value="1"/>
</dbReference>
<dbReference type="Gene3D" id="1.10.10.60">
    <property type="entry name" value="Homeodomain-like"/>
    <property type="match status" value="2"/>
</dbReference>
<proteinExistence type="predicted"/>
<evidence type="ECO:0000259" key="3">
    <source>
        <dbReference type="PROSITE" id="PS51253"/>
    </source>
</evidence>
<feature type="compositionally biased region" description="Polar residues" evidence="2">
    <location>
        <begin position="69"/>
        <end position="78"/>
    </location>
</feature>
<dbReference type="GO" id="GO:0003677">
    <property type="term" value="F:DNA binding"/>
    <property type="evidence" value="ECO:0007669"/>
    <property type="project" value="UniProtKB-KW"/>
</dbReference>
<feature type="region of interest" description="Disordered" evidence="2">
    <location>
        <begin position="405"/>
        <end position="442"/>
    </location>
</feature>